<sequence length="299" mass="32267">MAELTPSMVAVADGVHAYLQQDGGWYLNNAVLITGPDAAITVDTAATEARTRAYRAAISRVTDVPVRTLVATHHHGDHTHGNHLFPEATVVSHTYCRERVLRDDYHAVLALFTGPSWGDIRPAAPGLTFRDTLTLWSGDRRVELRHPGRAAHTRGDVYAWLPDDRVLISGDLVFNGGTPLLAEGSPGGLARTLEELGELDPEVVVPGHGGPAGPELLLETLEYLTWLRQLARAAHADGLAPLDAARQADLGRWAALREPERLVANIHSGYAEITGTPVDMTRLAADMIELNGGLIHCHA</sequence>
<gene>
    <name evidence="2" type="ORF">POF50_025360</name>
</gene>
<comment type="caution">
    <text evidence="2">The sequence shown here is derived from an EMBL/GenBank/DDBJ whole genome shotgun (WGS) entry which is preliminary data.</text>
</comment>
<dbReference type="AlphaFoldDB" id="A0AA90KI54"/>
<dbReference type="InterPro" id="IPR001279">
    <property type="entry name" value="Metallo-B-lactamas"/>
</dbReference>
<reference evidence="2" key="1">
    <citation type="submission" date="2023-05" db="EMBL/GenBank/DDBJ databases">
        <title>Streptantibioticus silvisoli sp. nov., acidotolerant actinomycetes 1 from pine litter.</title>
        <authorList>
            <person name="Swiecimska M."/>
            <person name="Golinska P."/>
            <person name="Sangal V."/>
            <person name="Wachnowicz B."/>
            <person name="Goodfellow M."/>
        </authorList>
    </citation>
    <scope>NUCLEOTIDE SEQUENCE</scope>
    <source>
        <strain evidence="2">SL13</strain>
    </source>
</reference>
<name>A0AA90KI54_9ACTN</name>
<dbReference type="PANTHER" id="PTHR42951">
    <property type="entry name" value="METALLO-BETA-LACTAMASE DOMAIN-CONTAINING"/>
    <property type="match status" value="1"/>
</dbReference>
<protein>
    <submittedName>
        <fullName evidence="2">MBL fold metallo-hydrolase</fullName>
    </submittedName>
</protein>
<evidence type="ECO:0000259" key="1">
    <source>
        <dbReference type="SMART" id="SM00849"/>
    </source>
</evidence>
<dbReference type="InterPro" id="IPR050855">
    <property type="entry name" value="NDM-1-like"/>
</dbReference>
<feature type="domain" description="Metallo-beta-lactamase" evidence="1">
    <location>
        <begin position="27"/>
        <end position="208"/>
    </location>
</feature>
<dbReference type="RefSeq" id="WP_271315085.1">
    <property type="nucleotide sequence ID" value="NZ_JABXJJ020000034.1"/>
</dbReference>
<organism evidence="2">
    <name type="scientific">Streptantibioticus silvisoli</name>
    <dbReference type="NCBI Taxonomy" id="2705255"/>
    <lineage>
        <taxon>Bacteria</taxon>
        <taxon>Bacillati</taxon>
        <taxon>Actinomycetota</taxon>
        <taxon>Actinomycetes</taxon>
        <taxon>Kitasatosporales</taxon>
        <taxon>Streptomycetaceae</taxon>
        <taxon>Streptantibioticus</taxon>
    </lineage>
</organism>
<evidence type="ECO:0000313" key="2">
    <source>
        <dbReference type="EMBL" id="MDI5972630.1"/>
    </source>
</evidence>
<proteinExistence type="predicted"/>
<dbReference type="SMART" id="SM00849">
    <property type="entry name" value="Lactamase_B"/>
    <property type="match status" value="1"/>
</dbReference>
<dbReference type="SUPFAM" id="SSF56281">
    <property type="entry name" value="Metallo-hydrolase/oxidoreductase"/>
    <property type="match status" value="1"/>
</dbReference>
<dbReference type="Pfam" id="PF00753">
    <property type="entry name" value="Lactamase_B"/>
    <property type="match status" value="1"/>
</dbReference>
<dbReference type="Gene3D" id="3.60.15.10">
    <property type="entry name" value="Ribonuclease Z/Hydroxyacylglutathione hydrolase-like"/>
    <property type="match status" value="1"/>
</dbReference>
<dbReference type="EMBL" id="JABXJJ020000034">
    <property type="protein sequence ID" value="MDI5972630.1"/>
    <property type="molecule type" value="Genomic_DNA"/>
</dbReference>
<dbReference type="CDD" id="cd16282">
    <property type="entry name" value="metallo-hydrolase-like_MBL-fold"/>
    <property type="match status" value="1"/>
</dbReference>
<accession>A0AA90KI54</accession>
<dbReference type="InterPro" id="IPR036866">
    <property type="entry name" value="RibonucZ/Hydroxyglut_hydro"/>
</dbReference>